<gene>
    <name evidence="1" type="ORF">ONZ52_00875</name>
</gene>
<proteinExistence type="predicted"/>
<dbReference type="SUPFAM" id="SSF53098">
    <property type="entry name" value="Ribonuclease H-like"/>
    <property type="match status" value="1"/>
</dbReference>
<comment type="caution">
    <text evidence="1">The sequence shown here is derived from an EMBL/GenBank/DDBJ whole genome shotgun (WGS) entry which is preliminary data.</text>
</comment>
<accession>A0ABT3KAT3</accession>
<evidence type="ECO:0000313" key="2">
    <source>
        <dbReference type="Proteomes" id="UP001431181"/>
    </source>
</evidence>
<dbReference type="InterPro" id="IPR012337">
    <property type="entry name" value="RNaseH-like_sf"/>
</dbReference>
<protein>
    <recommendedName>
        <fullName evidence="3">3'-5' exonuclease</fullName>
    </recommendedName>
</protein>
<evidence type="ECO:0008006" key="3">
    <source>
        <dbReference type="Google" id="ProtNLM"/>
    </source>
</evidence>
<reference evidence="1" key="1">
    <citation type="submission" date="2022-11" db="EMBL/GenBank/DDBJ databases">
        <title>Marinomonas sp. nov., isolated from marine algae.</title>
        <authorList>
            <person name="Choi D.G."/>
            <person name="Kim J.M."/>
            <person name="Lee J.K."/>
            <person name="Baek J.H."/>
            <person name="Jeon C.O."/>
        </authorList>
    </citation>
    <scope>NUCLEOTIDE SEQUENCE</scope>
    <source>
        <strain evidence="1">KJ51-3</strain>
    </source>
</reference>
<organism evidence="1 2">
    <name type="scientific">Marinomonas rhodophyticola</name>
    <dbReference type="NCBI Taxonomy" id="2992803"/>
    <lineage>
        <taxon>Bacteria</taxon>
        <taxon>Pseudomonadati</taxon>
        <taxon>Pseudomonadota</taxon>
        <taxon>Gammaproteobacteria</taxon>
        <taxon>Oceanospirillales</taxon>
        <taxon>Oceanospirillaceae</taxon>
        <taxon>Marinomonas</taxon>
    </lineage>
</organism>
<sequence length="92" mass="10724">MERPSKEQISELPLYIGLGLSDIYIVENELDAAQAIEVLKNETSLGFDTESKPIFQKGEVSPAHRLFNWRQSPRRFSFRFDLLSPLQRPRKF</sequence>
<dbReference type="EMBL" id="JAPEUL010000004">
    <property type="protein sequence ID" value="MCW4627644.1"/>
    <property type="molecule type" value="Genomic_DNA"/>
</dbReference>
<evidence type="ECO:0000313" key="1">
    <source>
        <dbReference type="EMBL" id="MCW4627644.1"/>
    </source>
</evidence>
<keyword evidence="2" id="KW-1185">Reference proteome</keyword>
<dbReference type="Proteomes" id="UP001431181">
    <property type="component" value="Unassembled WGS sequence"/>
</dbReference>
<name>A0ABT3KAT3_9GAMM</name>
<dbReference type="RefSeq" id="WP_265216748.1">
    <property type="nucleotide sequence ID" value="NZ_JAPEUL010000004.1"/>
</dbReference>